<sequence>MSDMGSDAPFRQPLRKDQAIVAFDFDGTLTIRDSFTEFLRWRAGPGGWALGLVKLAPAVAGYARDRDRGRIKAASVREFLRGVDRARLEADAERFADRIWDRFMRPDALACWNAWGERGAHRVIVTASPETTVAPFARRLGAEALLGTPLLFDADDRVTGAFAGPNCRGEEKVRRLKAAYGEAMQLTAAYGDTSGDTEMLSIAAEPGFRVFTARPGASPR</sequence>
<dbReference type="InterPro" id="IPR023214">
    <property type="entry name" value="HAD_sf"/>
</dbReference>
<keyword evidence="2" id="KW-1185">Reference proteome</keyword>
<dbReference type="EC" id="3.1.3.27" evidence="1"/>
<accession>A0A7X6BPM2</accession>
<dbReference type="Gene3D" id="3.40.50.1000">
    <property type="entry name" value="HAD superfamily/HAD-like"/>
    <property type="match status" value="1"/>
</dbReference>
<name>A0A7X6BPM2_9CAUL</name>
<evidence type="ECO:0000313" key="2">
    <source>
        <dbReference type="Proteomes" id="UP000587415"/>
    </source>
</evidence>
<reference evidence="1 2" key="1">
    <citation type="submission" date="2020-03" db="EMBL/GenBank/DDBJ databases">
        <title>Genomic Encyclopedia of Type Strains, Phase IV (KMG-IV): sequencing the most valuable type-strain genomes for metagenomic binning, comparative biology and taxonomic classification.</title>
        <authorList>
            <person name="Goeker M."/>
        </authorList>
    </citation>
    <scope>NUCLEOTIDE SEQUENCE [LARGE SCALE GENOMIC DNA]</scope>
    <source>
        <strain evidence="1 2">DSM 4736</strain>
    </source>
</reference>
<dbReference type="InterPro" id="IPR036412">
    <property type="entry name" value="HAD-like_sf"/>
</dbReference>
<dbReference type="NCBIfam" id="TIGR01490">
    <property type="entry name" value="HAD-SF-IB-hyp1"/>
    <property type="match status" value="1"/>
</dbReference>
<comment type="caution">
    <text evidence="1">The sequence shown here is derived from an EMBL/GenBank/DDBJ whole genome shotgun (WGS) entry which is preliminary data.</text>
</comment>
<proteinExistence type="predicted"/>
<dbReference type="SUPFAM" id="SSF56784">
    <property type="entry name" value="HAD-like"/>
    <property type="match status" value="1"/>
</dbReference>
<evidence type="ECO:0000313" key="1">
    <source>
        <dbReference type="EMBL" id="NJC42592.1"/>
    </source>
</evidence>
<dbReference type="Gene3D" id="1.20.1440.100">
    <property type="entry name" value="SG protein - dephosphorylation function"/>
    <property type="match status" value="1"/>
</dbReference>
<dbReference type="Pfam" id="PF12710">
    <property type="entry name" value="HAD"/>
    <property type="match status" value="1"/>
</dbReference>
<gene>
    <name evidence="1" type="ORF">GGQ87_002887</name>
</gene>
<protein>
    <submittedName>
        <fullName evidence="1">Phosphatidylglycerophosphatase C</fullName>
        <ecNumber evidence="1">3.1.3.27</ecNumber>
    </submittedName>
</protein>
<dbReference type="RefSeq" id="WP_168048900.1">
    <property type="nucleotide sequence ID" value="NZ_JAATJM010000002.1"/>
</dbReference>
<dbReference type="InterPro" id="IPR050582">
    <property type="entry name" value="HAD-like_SerB"/>
</dbReference>
<keyword evidence="1" id="KW-0378">Hydrolase</keyword>
<dbReference type="EMBL" id="JAATJM010000002">
    <property type="protein sequence ID" value="NJC42592.1"/>
    <property type="molecule type" value="Genomic_DNA"/>
</dbReference>
<dbReference type="Proteomes" id="UP000587415">
    <property type="component" value="Unassembled WGS sequence"/>
</dbReference>
<dbReference type="PANTHER" id="PTHR43344">
    <property type="entry name" value="PHOSPHOSERINE PHOSPHATASE"/>
    <property type="match status" value="1"/>
</dbReference>
<dbReference type="InterPro" id="IPR006385">
    <property type="entry name" value="HAD_hydro_SerB1"/>
</dbReference>
<dbReference type="NCBIfam" id="TIGR01488">
    <property type="entry name" value="HAD-SF-IB"/>
    <property type="match status" value="1"/>
</dbReference>
<organism evidence="1 2">
    <name type="scientific">Brevundimonas alba</name>
    <dbReference type="NCBI Taxonomy" id="74314"/>
    <lineage>
        <taxon>Bacteria</taxon>
        <taxon>Pseudomonadati</taxon>
        <taxon>Pseudomonadota</taxon>
        <taxon>Alphaproteobacteria</taxon>
        <taxon>Caulobacterales</taxon>
        <taxon>Caulobacteraceae</taxon>
        <taxon>Brevundimonas</taxon>
    </lineage>
</organism>
<dbReference type="AlphaFoldDB" id="A0A7X6BPM2"/>
<dbReference type="GO" id="GO:0008962">
    <property type="term" value="F:phosphatidylglycerophosphatase activity"/>
    <property type="evidence" value="ECO:0007669"/>
    <property type="project" value="UniProtKB-EC"/>
</dbReference>